<dbReference type="EMBL" id="JAAKCF010000036">
    <property type="protein sequence ID" value="NGI81508.1"/>
    <property type="molecule type" value="Genomic_DNA"/>
</dbReference>
<accession>A0A6G4PJP2</accession>
<gene>
    <name evidence="2" type="ORF">G5665_20410</name>
</gene>
<sequence>MKSSLRLLFYKKLSLEISLLVLFLLLINVIIKFLIDKFDPKILNFTSSMITINKEDILFTCLFLGGVLISIFFKKIGKSIKSLNDCVLFFSASIVVYKTYEQNSNDLITLIEKAIDIHTLALFKSLILLCSFAKFFISAMEFYLEKKNEFNKKHNTKEELISNISNEIGLLRNIKENHSKNHQNPS</sequence>
<keyword evidence="1" id="KW-0812">Transmembrane</keyword>
<dbReference type="AlphaFoldDB" id="A0A6G4PJP2"/>
<reference evidence="2" key="1">
    <citation type="submission" date="2020-02" db="EMBL/GenBank/DDBJ databases">
        <title>Complete sequences of Escherichia coli O157 and non-O157 isolates from feces of Canadian feedlot cattle.</title>
        <authorList>
            <person name="Castro V.S."/>
            <person name="Figueiredo E.S."/>
            <person name="Mcallister T."/>
            <person name="King R."/>
            <person name="Reuter T."/>
            <person name="Polo R.O."/>
            <person name="Conte-Junior C.A."/>
            <person name="Stanford K."/>
        </authorList>
    </citation>
    <scope>NUCLEOTIDE SEQUENCE</scope>
    <source>
        <strain evidence="2">CAP26</strain>
    </source>
</reference>
<proteinExistence type="predicted"/>
<comment type="caution">
    <text evidence="2">The sequence shown here is derived from an EMBL/GenBank/DDBJ whole genome shotgun (WGS) entry which is preliminary data.</text>
</comment>
<feature type="transmembrane region" description="Helical" evidence="1">
    <location>
        <begin position="57"/>
        <end position="73"/>
    </location>
</feature>
<organism evidence="2">
    <name type="scientific">Escherichia coli</name>
    <dbReference type="NCBI Taxonomy" id="562"/>
    <lineage>
        <taxon>Bacteria</taxon>
        <taxon>Pseudomonadati</taxon>
        <taxon>Pseudomonadota</taxon>
        <taxon>Gammaproteobacteria</taxon>
        <taxon>Enterobacterales</taxon>
        <taxon>Enterobacteriaceae</taxon>
        <taxon>Escherichia</taxon>
    </lineage>
</organism>
<evidence type="ECO:0000256" key="1">
    <source>
        <dbReference type="SAM" id="Phobius"/>
    </source>
</evidence>
<dbReference type="RefSeq" id="WP_163406585.1">
    <property type="nucleotide sequence ID" value="NZ_JAAKCF010000036.1"/>
</dbReference>
<keyword evidence="1" id="KW-0472">Membrane</keyword>
<feature type="transmembrane region" description="Helical" evidence="1">
    <location>
        <begin position="120"/>
        <end position="144"/>
    </location>
</feature>
<protein>
    <submittedName>
        <fullName evidence="2">Uncharacterized protein</fullName>
    </submittedName>
</protein>
<evidence type="ECO:0000313" key="2">
    <source>
        <dbReference type="EMBL" id="NGI81508.1"/>
    </source>
</evidence>
<name>A0A6G4PJP2_ECOLX</name>
<feature type="transmembrane region" description="Helical" evidence="1">
    <location>
        <begin position="12"/>
        <end position="35"/>
    </location>
</feature>
<keyword evidence="1" id="KW-1133">Transmembrane helix</keyword>